<feature type="compositionally biased region" description="Basic and acidic residues" evidence="2">
    <location>
        <begin position="1769"/>
        <end position="1796"/>
    </location>
</feature>
<evidence type="ECO:0000259" key="3">
    <source>
        <dbReference type="Pfam" id="PF00565"/>
    </source>
</evidence>
<name>A0A850RFZ3_9GAMM</name>
<feature type="region of interest" description="Disordered" evidence="2">
    <location>
        <begin position="1198"/>
        <end position="1223"/>
    </location>
</feature>
<dbReference type="SUPFAM" id="SSF50199">
    <property type="entry name" value="Staphylococcal nuclease"/>
    <property type="match status" value="1"/>
</dbReference>
<dbReference type="Gene3D" id="2.40.50.90">
    <property type="match status" value="1"/>
</dbReference>
<evidence type="ECO:0000313" key="5">
    <source>
        <dbReference type="Proteomes" id="UP000592294"/>
    </source>
</evidence>
<dbReference type="InterPro" id="IPR035437">
    <property type="entry name" value="SNase_OB-fold_sf"/>
</dbReference>
<dbReference type="Proteomes" id="UP000592294">
    <property type="component" value="Unassembled WGS sequence"/>
</dbReference>
<reference evidence="4 5" key="1">
    <citation type="submission" date="2020-06" db="EMBL/GenBank/DDBJ databases">
        <title>Whole-genome sequence of Allochromatium humboldtianum DSM 21881, type strain.</title>
        <authorList>
            <person name="Kyndt J.A."/>
            <person name="Meyer T.E."/>
        </authorList>
    </citation>
    <scope>NUCLEOTIDE SEQUENCE [LARGE SCALE GENOMIC DNA]</scope>
    <source>
        <strain evidence="4 5">DSM 21881</strain>
    </source>
</reference>
<feature type="coiled-coil region" evidence="1">
    <location>
        <begin position="1225"/>
        <end position="1264"/>
    </location>
</feature>
<dbReference type="Pfam" id="PF00565">
    <property type="entry name" value="SNase"/>
    <property type="match status" value="1"/>
</dbReference>
<protein>
    <submittedName>
        <fullName evidence="4">Thermonuclease family protein</fullName>
    </submittedName>
</protein>
<feature type="region of interest" description="Disordered" evidence="2">
    <location>
        <begin position="870"/>
        <end position="907"/>
    </location>
</feature>
<sequence length="2828" mass="311870">MLNDDLQRFFAIDADTVREQGRDERVRLVGFDAPETRKPWRGQRGQPGADLATEETRSALEQGATIIPVGGRDATGTRSMGRMIRADGEEHSEYMIRNGLASPTQWSTQSEMDQELAGFFRRNALPEMMTDQERELAARREEALSTPAEFDLAGNIRSGGMPGGTVKRSWDRGVDNMQAMLYAFGNAVGDQLGAEGWAEDARHGLERNMMEAAVNPAKVADWDAVTWDNVGTYALEAIVENLPNMGVSLGAGLAVAASGGTAAPGVAAAGLAARQAAGKAAMRFALGSGAASYGLNAGEVQKELLEAGIDASGTALVAGIPMAALDAIGLSAMAAPLLRTSSKTAALQILEASGAKLWKEAAKGLGKGAAIGAAVEAPTEALQELILLTARAYEDPSFELFSEENIKRVREAAIKGGIAGSAVSASITTTTDSARHLSARDMARQAGVTPEMTEAQAETAIQQWREAQVARAETQVTGEQPTREVTEDETYRQAYPQDNVRPVAEYRKAEGWDEAAFGERTRIMNNHRVAATGMHRKFAERGSATEGERVALYEARTRAISEARNALNYIRQFSPEASTKEVRTLEDIIRQQEERIAAEAQLFGPVDQNRRLTELTANRASRDGASSESVHTQIMEAIPEATAEELGQFIANQKARETQYNGEARSAIRAEIAEAERYLKALRGEDAPTGDPEWDTFVEQSRAAHRAASEDSALNPEPADGRIVVEETSNEAPSAENQALTPPNSPPETTDGLQEEGQGPTPAEITHAPNESEGVAPSATAENREPGDQAATPGVTATDHSAEQAVLEPRRLERLAHITAVGVNLKPSTVARKLTPEQKTEVKAAYGETNFIRAWQKLQEEHAAQALGTENRATDNGQPVAESAEPVAEQRQPEGAPSAQRDSPVQRIKALQSRLEAARAKLGQRWAPIEALMAEGLQAGREPVDVMEEALAQARQMWREGQKQAPSTKSEHEALGLTQPQPTLSGHPAFRDKDAAKSDQATHFIGKGAEGSSTAAYQKDWAGVAPERVNQRQYPQGAKVFVSINGNHPARTPVPFSEIQPEIDAAIDAKATIIADPKADRERPYNTGERDLAAYLASRGYEDPQETGIWTPKADTEPQAPSTETEAVDPLAELARSGQIEDPRALIEVLAQDLDGAFREYMIDPKSVNAYSRLLEAARNAGYARAGLEPPQATHARTLQVQTPKRQDAAQPPSLEEAPTAAAGADSLAAEIAGFEATFEELLREHQDTEAAVLENEAHAAQDETFEERLSRERAEIERAYMEGTYPPKPVSLVVNVKPDGVKADGLMADAGVVVLIGRLLQTVTAEAGLKVQVSLARGAERQTVALDDFTWDLVNTDGWSMIDVRLEGLVEPDQTVLSDNPQAALQKLAEIFTSGANSPRNKAMLPVGDLPGVSHTQVAVNTVGIRRLGRQLRSDQHVLADETVEQAYLRDFFEGLTTLTELLGTSFKGVLSGDLVIEQKDGATTTLRDLLTNLNDQAVLYQSYVDAQRAASEALDDYLYHAGALEAEIQVLWAEIQAEQQGAKLPAQARRELTRIDQERAALEVQREQMIQEKRGHEYNARMRDLGDRVAALYRKRTLDGPTRGRLKRLHEARRALMEQIRPHRDRSKLHNVLAQELRAELQTREMLPTEAIKDLDSRDLARSADRERVSLAEWRAAEDALKTAEAELVQAREARAKASRREAVQAHRAVTQAERQINAARQALRDLAARERSYRELREAEGRAVENEDQTVETALERGTYEPGLETEERQARRSAHEGQRAARGAERQAPERGVEITVTPKLTGETRVEHRAGHRVSAILDQVLRATALRQDSATDVQVTTVDQASLETVLGQIEALGQELSAAIEAIKVGLSEPHLKPSDRARLKRMLAEREQDLAEARHTYRLLLDTRHMPNPARVIYNNGYATPSLRQPIVVLNDTIRGGKSLQETVRSIAHEIGHIIQQVYLDRMSPEVREALARAFQADRPFEGMPENVVRSEQFAEWFADQTVAYAARQAPQHESALAQFFQDVVDALRAAWRVLRAQTQLDETFRQFLEAVNGYYGAQGEYRGSRLQNQVAESLASSGRSPFLAQRRQDDAPFHNMAPGERPGQHDLSFLQRRRLDRLREAIDTALDDWNGSPTKASIVDFGGWLSRNTFQTLASWFDARGPIMKEMGAHFYRRTDARGNNLGRGAPWETANRQDFAHVWNTILEPALGPLRRAPGLVNTLLESDPGLERSPLYDAVQQALIRETPLNSIPDPQTRATVKGLREALEKTRQFLNAEYGLDIQKRADYWPVVVDMVRFQRDKDLIIQTLRRELGMDWAEAEAVWEDTLNSDGSIIELLNGQIVSETSKIVTPGFEWGRSRRWSPDIHRVLRDWQVDDIGGTLHRYATAAVKRGVTQKMFGAEVEVHKRDGTVERRMDPISKLNVALARARHSGELSEAEFKFAAEQAIPALFGQLGLDGNQGWRTLSSWAVTYQNVRLLGFTLFSSLVDPALILNRSDVRSTWNGLRAMIRARGIEEAKAELKALGALRSDMTEAIVNDQLGGMYMGGAPQRINEAFFRVIQMHRWTNMTRVMALHTGKGFLVDHAHGAQHSELSRQRLRVLGVTPEQVLAWEAAGKPVGDRGHAAVNAALNQFIDDSVLRPNAPLRAAWASDPRMMMFAHLKGFAWSFYERALRQVWTESVRRWGDEVGPCKALALMPAVTLAVPALALALLGYELRREIGWWGKVPPHMDKDGLDLLWELSQRAGFYGPLQFMMDAERAVDQGNRVWLLSLLGPQVDQIQDVLNNGFEHADKSFWRAIPGGLQQMPAARRWFDREVW</sequence>
<comment type="caution">
    <text evidence="4">The sequence shown here is derived from an EMBL/GenBank/DDBJ whole genome shotgun (WGS) entry which is preliminary data.</text>
</comment>
<feature type="region of interest" description="Disordered" evidence="2">
    <location>
        <begin position="1740"/>
        <end position="1796"/>
    </location>
</feature>
<evidence type="ECO:0000313" key="4">
    <source>
        <dbReference type="EMBL" id="NVZ08033.1"/>
    </source>
</evidence>
<proteinExistence type="predicted"/>
<evidence type="ECO:0000256" key="2">
    <source>
        <dbReference type="SAM" id="MobiDB-lite"/>
    </source>
</evidence>
<keyword evidence="1" id="KW-0175">Coiled coil</keyword>
<organism evidence="4 5">
    <name type="scientific">Allochromatium humboldtianum</name>
    <dbReference type="NCBI Taxonomy" id="504901"/>
    <lineage>
        <taxon>Bacteria</taxon>
        <taxon>Pseudomonadati</taxon>
        <taxon>Pseudomonadota</taxon>
        <taxon>Gammaproteobacteria</taxon>
        <taxon>Chromatiales</taxon>
        <taxon>Chromatiaceae</taxon>
        <taxon>Allochromatium</taxon>
    </lineage>
</organism>
<dbReference type="RefSeq" id="WP_176974823.1">
    <property type="nucleotide sequence ID" value="NZ_JABZEO010000001.1"/>
</dbReference>
<feature type="compositionally biased region" description="Polar residues" evidence="2">
    <location>
        <begin position="730"/>
        <end position="752"/>
    </location>
</feature>
<evidence type="ECO:0000256" key="1">
    <source>
        <dbReference type="SAM" id="Coils"/>
    </source>
</evidence>
<feature type="domain" description="TNase-like" evidence="3">
    <location>
        <begin position="25"/>
        <end position="116"/>
    </location>
</feature>
<feature type="region of interest" description="Disordered" evidence="2">
    <location>
        <begin position="728"/>
        <end position="802"/>
    </location>
</feature>
<dbReference type="EMBL" id="JABZEO010000001">
    <property type="protein sequence ID" value="NVZ08033.1"/>
    <property type="molecule type" value="Genomic_DNA"/>
</dbReference>
<accession>A0A850RFZ3</accession>
<dbReference type="InterPro" id="IPR016071">
    <property type="entry name" value="Staphylococal_nuclease_OB-fold"/>
</dbReference>
<keyword evidence="5" id="KW-1185">Reference proteome</keyword>
<gene>
    <name evidence="4" type="ORF">HW932_02005</name>
</gene>